<comment type="subcellular location">
    <subcellularLocation>
        <location evidence="1">Cell membrane</location>
        <topology evidence="1">Multi-pass membrane protein</topology>
    </subcellularLocation>
</comment>
<evidence type="ECO:0000256" key="7">
    <source>
        <dbReference type="SAM" id="Phobius"/>
    </source>
</evidence>
<evidence type="ECO:0000256" key="1">
    <source>
        <dbReference type="ARBA" id="ARBA00004651"/>
    </source>
</evidence>
<keyword evidence="3" id="KW-1003">Cell membrane</keyword>
<feature type="transmembrane region" description="Helical" evidence="7">
    <location>
        <begin position="20"/>
        <end position="40"/>
    </location>
</feature>
<evidence type="ECO:0000256" key="3">
    <source>
        <dbReference type="ARBA" id="ARBA00022475"/>
    </source>
</evidence>
<dbReference type="EMBL" id="CAJVCH010444058">
    <property type="protein sequence ID" value="CAG7819260.1"/>
    <property type="molecule type" value="Genomic_DNA"/>
</dbReference>
<organism evidence="8 9">
    <name type="scientific">Allacma fusca</name>
    <dbReference type="NCBI Taxonomy" id="39272"/>
    <lineage>
        <taxon>Eukaryota</taxon>
        <taxon>Metazoa</taxon>
        <taxon>Ecdysozoa</taxon>
        <taxon>Arthropoda</taxon>
        <taxon>Hexapoda</taxon>
        <taxon>Collembola</taxon>
        <taxon>Symphypleona</taxon>
        <taxon>Sminthuridae</taxon>
        <taxon>Allacma</taxon>
    </lineage>
</organism>
<dbReference type="Proteomes" id="UP000708208">
    <property type="component" value="Unassembled WGS sequence"/>
</dbReference>
<name>A0A8J2KR65_9HEXA</name>
<dbReference type="OrthoDB" id="6132759at2759"/>
<evidence type="ECO:0000256" key="4">
    <source>
        <dbReference type="ARBA" id="ARBA00023053"/>
    </source>
</evidence>
<reference evidence="8" key="1">
    <citation type="submission" date="2021-06" db="EMBL/GenBank/DDBJ databases">
        <authorList>
            <person name="Hodson N. C."/>
            <person name="Mongue J. A."/>
            <person name="Jaron S. K."/>
        </authorList>
    </citation>
    <scope>NUCLEOTIDE SEQUENCE</scope>
</reference>
<dbReference type="GO" id="GO:0015293">
    <property type="term" value="F:symporter activity"/>
    <property type="evidence" value="ECO:0007669"/>
    <property type="project" value="TreeGrafter"/>
</dbReference>
<keyword evidence="9" id="KW-1185">Reference proteome</keyword>
<proteinExistence type="predicted"/>
<evidence type="ECO:0000256" key="6">
    <source>
        <dbReference type="ARBA" id="ARBA00023201"/>
    </source>
</evidence>
<evidence type="ECO:0000256" key="5">
    <source>
        <dbReference type="ARBA" id="ARBA00023065"/>
    </source>
</evidence>
<keyword evidence="5" id="KW-0406">Ion transport</keyword>
<keyword evidence="6" id="KW-0739">Sodium transport</keyword>
<dbReference type="GO" id="GO:0006814">
    <property type="term" value="P:sodium ion transport"/>
    <property type="evidence" value="ECO:0007669"/>
    <property type="project" value="UniProtKB-KW"/>
</dbReference>
<comment type="caution">
    <text evidence="8">The sequence shown here is derived from an EMBL/GenBank/DDBJ whole genome shotgun (WGS) entry which is preliminary data.</text>
</comment>
<evidence type="ECO:0000313" key="9">
    <source>
        <dbReference type="Proteomes" id="UP000708208"/>
    </source>
</evidence>
<gene>
    <name evidence="8" type="ORF">AFUS01_LOCUS29721</name>
</gene>
<dbReference type="GO" id="GO:0005886">
    <property type="term" value="C:plasma membrane"/>
    <property type="evidence" value="ECO:0007669"/>
    <property type="project" value="UniProtKB-SubCell"/>
</dbReference>
<keyword evidence="4" id="KW-0915">Sodium</keyword>
<dbReference type="InterPro" id="IPR001734">
    <property type="entry name" value="Na/solute_symporter"/>
</dbReference>
<keyword evidence="7" id="KW-0472">Membrane</keyword>
<dbReference type="PANTHER" id="PTHR42985">
    <property type="entry name" value="SODIUM-COUPLED MONOCARBOXYLATE TRANSPORTER"/>
    <property type="match status" value="1"/>
</dbReference>
<evidence type="ECO:0000256" key="2">
    <source>
        <dbReference type="ARBA" id="ARBA00022448"/>
    </source>
</evidence>
<dbReference type="AlphaFoldDB" id="A0A8J2KR65"/>
<protein>
    <submittedName>
        <fullName evidence="8">Uncharacterized protein</fullName>
    </submittedName>
</protein>
<accession>A0A8J2KR65</accession>
<evidence type="ECO:0000313" key="8">
    <source>
        <dbReference type="EMBL" id="CAG7819260.1"/>
    </source>
</evidence>
<dbReference type="PROSITE" id="PS50283">
    <property type="entry name" value="NA_SOLUT_SYMP_3"/>
    <property type="match status" value="1"/>
</dbReference>
<keyword evidence="2" id="KW-0813">Transport</keyword>
<keyword evidence="7" id="KW-1133">Transmembrane helix</keyword>
<dbReference type="InterPro" id="IPR051163">
    <property type="entry name" value="Sodium:Solute_Symporter_SSF"/>
</dbReference>
<feature type="transmembrane region" description="Helical" evidence="7">
    <location>
        <begin position="60"/>
        <end position="78"/>
    </location>
</feature>
<keyword evidence="7" id="KW-0812">Transmembrane</keyword>
<sequence length="89" mass="9528">MDPENFIADNLAARFGAVEYILFGIVLALPAAIGVFHGCFGSKQNTTAQFLMANRKMTAAPVALSLICSFICPITLLGNPAEIYLYGTQ</sequence>
<dbReference type="PANTHER" id="PTHR42985:SF40">
    <property type="entry name" value="LD47995P-RELATED"/>
    <property type="match status" value="1"/>
</dbReference>
<feature type="non-terminal residue" evidence="8">
    <location>
        <position position="89"/>
    </location>
</feature>